<name>A0A432VYN1_9GAMM</name>
<dbReference type="EMBL" id="PIPI01000001">
    <property type="protein sequence ID" value="RUO21768.1"/>
    <property type="molecule type" value="Genomic_DNA"/>
</dbReference>
<gene>
    <name evidence="1" type="ORF">CWE06_02660</name>
</gene>
<protein>
    <submittedName>
        <fullName evidence="1">CPXCG motif-containing cysteine-rich protein</fullName>
    </submittedName>
</protein>
<dbReference type="InterPro" id="IPR025990">
    <property type="entry name" value="zinc_ribbon_bacterial"/>
</dbReference>
<comment type="caution">
    <text evidence="1">The sequence shown here is derived from an EMBL/GenBank/DDBJ whole genome shotgun (WGS) entry which is preliminary data.</text>
</comment>
<dbReference type="AlphaFoldDB" id="A0A432VYN1"/>
<evidence type="ECO:0000313" key="1">
    <source>
        <dbReference type="EMBL" id="RUO21768.1"/>
    </source>
</evidence>
<proteinExistence type="predicted"/>
<accession>A0A432VYN1</accession>
<dbReference type="Pfam" id="PF14255">
    <property type="entry name" value="Zn_ribbon_21"/>
    <property type="match status" value="1"/>
</dbReference>
<evidence type="ECO:0000313" key="2">
    <source>
        <dbReference type="Proteomes" id="UP000288212"/>
    </source>
</evidence>
<reference evidence="1 2" key="1">
    <citation type="journal article" date="2011" name="Front. Microbiol.">
        <title>Genomic signatures of strain selection and enhancement in Bacillus atrophaeus var. globigii, a historical biowarfare simulant.</title>
        <authorList>
            <person name="Gibbons H.S."/>
            <person name="Broomall S.M."/>
            <person name="McNew L.A."/>
            <person name="Daligault H."/>
            <person name="Chapman C."/>
            <person name="Bruce D."/>
            <person name="Karavis M."/>
            <person name="Krepps M."/>
            <person name="McGregor P.A."/>
            <person name="Hong C."/>
            <person name="Park K.H."/>
            <person name="Akmal A."/>
            <person name="Feldman A."/>
            <person name="Lin J.S."/>
            <person name="Chang W.E."/>
            <person name="Higgs B.W."/>
            <person name="Demirev P."/>
            <person name="Lindquist J."/>
            <person name="Liem A."/>
            <person name="Fochler E."/>
            <person name="Read T.D."/>
            <person name="Tapia R."/>
            <person name="Johnson S."/>
            <person name="Bishop-Lilly K.A."/>
            <person name="Detter C."/>
            <person name="Han C."/>
            <person name="Sozhamannan S."/>
            <person name="Rosenzweig C.N."/>
            <person name="Skowronski E.W."/>
        </authorList>
    </citation>
    <scope>NUCLEOTIDE SEQUENCE [LARGE SCALE GENOMIC DNA]</scope>
    <source>
        <strain evidence="1 2">AK5</strain>
    </source>
</reference>
<keyword evidence="2" id="KW-1185">Reference proteome</keyword>
<sequence>MTMDQEKLHDAAAHCPHCGHTIHFYVDLSEDDPQNYEEECPVCGDVLYVELFRDVGDDKFHVRIKADDEQYY</sequence>
<dbReference type="Proteomes" id="UP000288212">
    <property type="component" value="Unassembled WGS sequence"/>
</dbReference>
<organism evidence="1 2">
    <name type="scientific">Aliidiomarina haloalkalitolerans</name>
    <dbReference type="NCBI Taxonomy" id="859059"/>
    <lineage>
        <taxon>Bacteria</taxon>
        <taxon>Pseudomonadati</taxon>
        <taxon>Pseudomonadota</taxon>
        <taxon>Gammaproteobacteria</taxon>
        <taxon>Alteromonadales</taxon>
        <taxon>Idiomarinaceae</taxon>
        <taxon>Aliidiomarina</taxon>
    </lineage>
</organism>